<evidence type="ECO:0000313" key="4">
    <source>
        <dbReference type="Proteomes" id="UP000245838"/>
    </source>
</evidence>
<dbReference type="EMBL" id="AP008232">
    <property type="protein sequence ID" value="BAE74049.1"/>
    <property type="molecule type" value="Genomic_DNA"/>
</dbReference>
<reference evidence="2 4" key="2">
    <citation type="submission" date="2015-05" db="EMBL/GenBank/DDBJ databases">
        <authorList>
            <person name="Goodhead I."/>
        </authorList>
    </citation>
    <scope>NUCLEOTIDE SEQUENCE [LARGE SCALE GENOMIC DNA]</scope>
    <source>
        <strain evidence="2">B4</strain>
        <strain evidence="4">morsitans</strain>
    </source>
</reference>
<gene>
    <name evidence="1" type="ordered locus">SG0774</name>
    <name evidence="2" type="ORF">SGGMMB4_01804</name>
</gene>
<accession>Q2NUX6</accession>
<reference evidence="1 3" key="1">
    <citation type="journal article" date="2006" name="Genome Res.">
        <title>Massive genome erosion and functional adaptations provide insights into the symbiotic lifestyle of Sodalis glossinidius in the tsetse host.</title>
        <authorList>
            <person name="Toh H."/>
            <person name="Weiss B.L."/>
            <person name="Perkin S.A.H."/>
            <person name="Yamashita A."/>
            <person name="Oshima K."/>
            <person name="Hattori M."/>
            <person name="Aksoy S."/>
        </authorList>
    </citation>
    <scope>NUCLEOTIDE SEQUENCE [LARGE SCALE GENOMIC DNA]</scope>
    <source>
        <strain evidence="1">Morsitans</strain>
        <strain evidence="3">morsitans</strain>
    </source>
</reference>
<dbReference type="EMBL" id="LN854557">
    <property type="protein sequence ID" value="CRL44610.1"/>
    <property type="molecule type" value="Genomic_DNA"/>
</dbReference>
<proteinExistence type="predicted"/>
<organism evidence="1 3">
    <name type="scientific">Sodalis glossinidius (strain morsitans)</name>
    <dbReference type="NCBI Taxonomy" id="343509"/>
    <lineage>
        <taxon>Bacteria</taxon>
        <taxon>Pseudomonadati</taxon>
        <taxon>Pseudomonadota</taxon>
        <taxon>Gammaproteobacteria</taxon>
        <taxon>Enterobacterales</taxon>
        <taxon>Bruguierivoracaceae</taxon>
        <taxon>Sodalis</taxon>
    </lineage>
</organism>
<evidence type="ECO:0008006" key="5">
    <source>
        <dbReference type="Google" id="ProtNLM"/>
    </source>
</evidence>
<name>Q2NUX6_SODGM</name>
<evidence type="ECO:0000313" key="3">
    <source>
        <dbReference type="Proteomes" id="UP000001932"/>
    </source>
</evidence>
<dbReference type="PROSITE" id="PS51257">
    <property type="entry name" value="PROKAR_LIPOPROTEIN"/>
    <property type="match status" value="1"/>
</dbReference>
<evidence type="ECO:0000313" key="1">
    <source>
        <dbReference type="EMBL" id="BAE74049.1"/>
    </source>
</evidence>
<evidence type="ECO:0000313" key="2">
    <source>
        <dbReference type="EMBL" id="CRL44610.1"/>
    </source>
</evidence>
<dbReference type="HOGENOM" id="CLU_136256_1_0_6"/>
<keyword evidence="3" id="KW-1185">Reference proteome</keyword>
<sequence>MFKVCGRSVILIGLLSGCTTVWINGRVDALPLAEAKMHCEGVAHQRFPVKNEVAQRSMVWDEQGTTVSSEGNERKHHPWHLRREKMESYIMDVNKPDRDALFEQFMADDGWIKERRWGAVR</sequence>
<dbReference type="AlphaFoldDB" id="Q2NUX6"/>
<protein>
    <recommendedName>
        <fullName evidence="5">Lipoprotein</fullName>
    </recommendedName>
</protein>
<dbReference type="KEGG" id="sgl:SG0774"/>
<dbReference type="Proteomes" id="UP000001932">
    <property type="component" value="Chromosome"/>
</dbReference>
<dbReference type="Proteomes" id="UP000245838">
    <property type="component" value="Chromosome sggmmb4_Chromosome"/>
</dbReference>